<keyword evidence="11" id="KW-0496">Mitochondrion</keyword>
<evidence type="ECO:0000256" key="5">
    <source>
        <dbReference type="ARBA" id="ARBA00022691"/>
    </source>
</evidence>
<evidence type="ECO:0000256" key="2">
    <source>
        <dbReference type="ARBA" id="ARBA00022598"/>
    </source>
</evidence>
<name>A0A0G4IZS3_PLABS</name>
<evidence type="ECO:0000259" key="8">
    <source>
        <dbReference type="PROSITE" id="PS50868"/>
    </source>
</evidence>
<keyword evidence="3" id="KW-0489">Methyltransferase</keyword>
<dbReference type="AlphaFoldDB" id="A0A0G4IZS3"/>
<geneLocation type="mitochondrion" evidence="11"/>
<dbReference type="Proteomes" id="UP000039324">
    <property type="component" value="Unassembled WGS sequence"/>
</dbReference>
<dbReference type="SUPFAM" id="SSF56059">
    <property type="entry name" value="Glutathione synthetase ATP-binding domain-like"/>
    <property type="match status" value="1"/>
</dbReference>
<feature type="domain" description="Post-SET" evidence="8">
    <location>
        <begin position="472"/>
        <end position="488"/>
    </location>
</feature>
<gene>
    <name evidence="10" type="ORF">PBRA_008127</name>
    <name evidence="11" type="ORF">PLBR_LOCUS6630</name>
</gene>
<keyword evidence="6" id="KW-0547">Nucleotide-binding</keyword>
<dbReference type="Pfam" id="PF00856">
    <property type="entry name" value="SET"/>
    <property type="match status" value="1"/>
</dbReference>
<proteinExistence type="inferred from homology"/>
<reference evidence="11 13" key="2">
    <citation type="submission" date="2018-03" db="EMBL/GenBank/DDBJ databases">
        <authorList>
            <person name="Fogelqvist J."/>
        </authorList>
    </citation>
    <scope>NUCLEOTIDE SEQUENCE [LARGE SCALE GENOMIC DNA]</scope>
</reference>
<dbReference type="PANTHER" id="PTHR23132">
    <property type="entry name" value="D-ALANINE--D-ALANINE LIGASE"/>
    <property type="match status" value="1"/>
</dbReference>
<dbReference type="OrthoDB" id="2017037at2759"/>
<dbReference type="EMBL" id="OVEO01000011">
    <property type="protein sequence ID" value="SPQ99415.1"/>
    <property type="molecule type" value="Genomic_DNA"/>
</dbReference>
<keyword evidence="4" id="KW-0808">Transferase</keyword>
<reference evidence="10 12" key="1">
    <citation type="submission" date="2015-02" db="EMBL/GenBank/DDBJ databases">
        <authorList>
            <person name="Chooi Y.-H."/>
        </authorList>
    </citation>
    <scope>NUCLEOTIDE SEQUENCE [LARGE SCALE GENOMIC DNA]</scope>
    <source>
        <strain evidence="10">E3</strain>
    </source>
</reference>
<evidence type="ECO:0000313" key="13">
    <source>
        <dbReference type="Proteomes" id="UP000290189"/>
    </source>
</evidence>
<comment type="similarity">
    <text evidence="1">Belongs to the D-alanine--D-alanine ligase family.</text>
</comment>
<evidence type="ECO:0000256" key="1">
    <source>
        <dbReference type="ARBA" id="ARBA00010871"/>
    </source>
</evidence>
<keyword evidence="12" id="KW-1185">Reference proteome</keyword>
<dbReference type="OMA" id="FKHFQLK"/>
<sequence>MPNDVSGGGAPPRLRVCVLQSSYEGSQSDTKAYDDYACTPAYVVGKSPLADEYEFTSVMIKKATAYSQVRELVRSRKYDVFFNLCDGALDEDRAGISVVDALERFKVPFTGADSKHFEPTKLDMKMLAYFAGIEVPAYAHMTPQDDIETVCAHLNFPVIVKHTSGYNSVGMTKRSLCQSMDELKFEATRFMKLFGDVLVEEYIEGVEVTVLACEDPHTGKTRVFTPIQFNFPVGESFKHFDLKWVDFGQTRCAPVSDPVLAEKCKAVGASAFENLLGGIGYGRSDLRVDASGKVFMLEINPNCGLFYPECDGSADLILANDPYTAAGFAKLMIEAAIMRNDRKRAAEPPVKVSFSSAEGRGYHVLASRRIQKGELVFHDEGRPLRLITKQYVESNWSPSEKSMFAQYAWPFTKVVWAMWSNDHRDWRPLVHSCSPCLWFGENFSLNIYAARDIEIGEALTMDYSTFCCGEVMEFDCQCGSKACRGRVTGRDYEIYPSMREYYGTRVSDFVYQQWVASSSK</sequence>
<dbReference type="Gene3D" id="2.170.270.10">
    <property type="entry name" value="SET domain"/>
    <property type="match status" value="1"/>
</dbReference>
<evidence type="ECO:0000256" key="4">
    <source>
        <dbReference type="ARBA" id="ARBA00022679"/>
    </source>
</evidence>
<dbReference type="PROSITE" id="PS50280">
    <property type="entry name" value="SET"/>
    <property type="match status" value="1"/>
</dbReference>
<dbReference type="GO" id="GO:0032259">
    <property type="term" value="P:methylation"/>
    <property type="evidence" value="ECO:0007669"/>
    <property type="project" value="UniProtKB-KW"/>
</dbReference>
<dbReference type="PANTHER" id="PTHR23132:SF23">
    <property type="entry name" value="D-ALANINE--D-ALANINE LIGASE B"/>
    <property type="match status" value="1"/>
</dbReference>
<evidence type="ECO:0000313" key="11">
    <source>
        <dbReference type="EMBL" id="SPQ99415.1"/>
    </source>
</evidence>
<dbReference type="InterPro" id="IPR046341">
    <property type="entry name" value="SET_dom_sf"/>
</dbReference>
<dbReference type="GO" id="GO:0005524">
    <property type="term" value="F:ATP binding"/>
    <property type="evidence" value="ECO:0007669"/>
    <property type="project" value="UniProtKB-UniRule"/>
</dbReference>
<dbReference type="SUPFAM" id="SSF82199">
    <property type="entry name" value="SET domain"/>
    <property type="match status" value="1"/>
</dbReference>
<dbReference type="Gene3D" id="3.30.470.20">
    <property type="entry name" value="ATP-grasp fold, B domain"/>
    <property type="match status" value="1"/>
</dbReference>
<evidence type="ECO:0000259" key="9">
    <source>
        <dbReference type="PROSITE" id="PS50975"/>
    </source>
</evidence>
<keyword evidence="5" id="KW-0949">S-adenosyl-L-methionine</keyword>
<evidence type="ECO:0008006" key="14">
    <source>
        <dbReference type="Google" id="ProtNLM"/>
    </source>
</evidence>
<dbReference type="EMBL" id="CDSF01000102">
    <property type="protein sequence ID" value="CEP00815.1"/>
    <property type="molecule type" value="Genomic_DNA"/>
</dbReference>
<dbReference type="Proteomes" id="UP000290189">
    <property type="component" value="Unassembled WGS sequence"/>
</dbReference>
<dbReference type="PROSITE" id="PS50975">
    <property type="entry name" value="ATP_GRASP"/>
    <property type="match status" value="1"/>
</dbReference>
<protein>
    <recommendedName>
        <fullName evidence="14">Post-SET domain-containing protein</fullName>
    </recommendedName>
</protein>
<dbReference type="InterPro" id="IPR011761">
    <property type="entry name" value="ATP-grasp"/>
</dbReference>
<keyword evidence="2" id="KW-0436">Ligase</keyword>
<evidence type="ECO:0000313" key="10">
    <source>
        <dbReference type="EMBL" id="CEP00815.1"/>
    </source>
</evidence>
<evidence type="ECO:0000259" key="7">
    <source>
        <dbReference type="PROSITE" id="PS50280"/>
    </source>
</evidence>
<evidence type="ECO:0000256" key="6">
    <source>
        <dbReference type="PROSITE-ProRule" id="PRU00409"/>
    </source>
</evidence>
<dbReference type="GO" id="GO:0008716">
    <property type="term" value="F:D-alanine-D-alanine ligase activity"/>
    <property type="evidence" value="ECO:0007669"/>
    <property type="project" value="InterPro"/>
</dbReference>
<dbReference type="Pfam" id="PF07478">
    <property type="entry name" value="Dala_Dala_lig_C"/>
    <property type="match status" value="1"/>
</dbReference>
<dbReference type="GO" id="GO:0008168">
    <property type="term" value="F:methyltransferase activity"/>
    <property type="evidence" value="ECO:0007669"/>
    <property type="project" value="UniProtKB-KW"/>
</dbReference>
<keyword evidence="6" id="KW-0067">ATP-binding</keyword>
<dbReference type="InterPro" id="IPR001214">
    <property type="entry name" value="SET_dom"/>
</dbReference>
<dbReference type="InterPro" id="IPR011095">
    <property type="entry name" value="Dala_Dala_lig_C"/>
</dbReference>
<dbReference type="InterPro" id="IPR003616">
    <property type="entry name" value="Post-SET_dom"/>
</dbReference>
<dbReference type="PROSITE" id="PS50868">
    <property type="entry name" value="POST_SET"/>
    <property type="match status" value="1"/>
</dbReference>
<dbReference type="GO" id="GO:0046872">
    <property type="term" value="F:metal ion binding"/>
    <property type="evidence" value="ECO:0007669"/>
    <property type="project" value="InterPro"/>
</dbReference>
<accession>A0A0G4IZS3</accession>
<feature type="domain" description="ATP-grasp" evidence="9">
    <location>
        <begin position="125"/>
        <end position="337"/>
    </location>
</feature>
<evidence type="ECO:0000313" key="12">
    <source>
        <dbReference type="Proteomes" id="UP000039324"/>
    </source>
</evidence>
<organism evidence="10 12">
    <name type="scientific">Plasmodiophora brassicae</name>
    <name type="common">Clubroot disease agent</name>
    <dbReference type="NCBI Taxonomy" id="37360"/>
    <lineage>
        <taxon>Eukaryota</taxon>
        <taxon>Sar</taxon>
        <taxon>Rhizaria</taxon>
        <taxon>Endomyxa</taxon>
        <taxon>Phytomyxea</taxon>
        <taxon>Plasmodiophorida</taxon>
        <taxon>Plasmodiophoridae</taxon>
        <taxon>Plasmodiophora</taxon>
    </lineage>
</organism>
<feature type="domain" description="SET" evidence="7">
    <location>
        <begin position="348"/>
        <end position="464"/>
    </location>
</feature>
<evidence type="ECO:0000256" key="3">
    <source>
        <dbReference type="ARBA" id="ARBA00022603"/>
    </source>
</evidence>